<dbReference type="Proteomes" id="UP000054736">
    <property type="component" value="Unassembled WGS sequence"/>
</dbReference>
<evidence type="ECO:0000259" key="5">
    <source>
        <dbReference type="Pfam" id="PF17101"/>
    </source>
</evidence>
<accession>A0A0W0SV34</accession>
<evidence type="ECO:0000256" key="3">
    <source>
        <dbReference type="ARBA" id="ARBA00023169"/>
    </source>
</evidence>
<dbReference type="STRING" id="1212489.Ldro_0873"/>
<evidence type="ECO:0000313" key="6">
    <source>
        <dbReference type="EMBL" id="KTC87254.1"/>
    </source>
</evidence>
<organism evidence="6 7">
    <name type="scientific">Legionella drozanskii LLAP-1</name>
    <dbReference type="NCBI Taxonomy" id="1212489"/>
    <lineage>
        <taxon>Bacteria</taxon>
        <taxon>Pseudomonadati</taxon>
        <taxon>Pseudomonadota</taxon>
        <taxon>Gammaproteobacteria</taxon>
        <taxon>Legionellales</taxon>
        <taxon>Legionellaceae</taxon>
        <taxon>Legionella</taxon>
    </lineage>
</organism>
<dbReference type="Pfam" id="PF11380">
    <property type="entry name" value="Stealth_CR2"/>
    <property type="match status" value="1"/>
</dbReference>
<feature type="domain" description="Stealth protein CR2 conserved region 2" evidence="4">
    <location>
        <begin position="44"/>
        <end position="153"/>
    </location>
</feature>
<dbReference type="InterPro" id="IPR047141">
    <property type="entry name" value="Stealth"/>
</dbReference>
<dbReference type="OrthoDB" id="9776077at2"/>
<name>A0A0W0SV34_9GAMM</name>
<gene>
    <name evidence="6" type="ORF">Ldro_0873</name>
</gene>
<dbReference type="PATRIC" id="fig|1212489.4.peg.915"/>
<comment type="caution">
    <text evidence="6">The sequence shown here is derived from an EMBL/GenBank/DDBJ whole genome shotgun (WGS) entry which is preliminary data.</text>
</comment>
<dbReference type="EC" id="2.7.-.-" evidence="6"/>
<evidence type="ECO:0000313" key="7">
    <source>
        <dbReference type="Proteomes" id="UP000054736"/>
    </source>
</evidence>
<dbReference type="GO" id="GO:0016772">
    <property type="term" value="F:transferase activity, transferring phosphorus-containing groups"/>
    <property type="evidence" value="ECO:0007669"/>
    <property type="project" value="InterPro"/>
</dbReference>
<dbReference type="RefSeq" id="WP_058495206.1">
    <property type="nucleotide sequence ID" value="NZ_CAAAIU010000012.1"/>
</dbReference>
<keyword evidence="2 6" id="KW-0808">Transferase</keyword>
<dbReference type="AlphaFoldDB" id="A0A0W0SV34"/>
<keyword evidence="3" id="KW-0270">Exopolysaccharide synthesis</keyword>
<dbReference type="EMBL" id="LNXY01000020">
    <property type="protein sequence ID" value="KTC87254.1"/>
    <property type="molecule type" value="Genomic_DNA"/>
</dbReference>
<sequence>MVSNEAVDAVITWVDGSDKAHAEKLTNYCLQHGIKRSAGAAPTRFNERGELSYCVSSLLRFAPWLRTIYIVTDNQIPPIIKQLEGTAHAAKVKLIDHRDIFYGFENYLPTFNSLTIETVLWRIPGLSEQFIYFNDDFSLIRPVFPEDFFRDNKLVLRGEWSVQFEQKWHNKVKNYFLKTRQNWAINNPHRAVQEKSARLAGFHKRFFHLPHAPYPVKKTIFERCFQENPQLLSENLSHPLRDLKQFWPISLIQHQEIQRGNVIFDSSLKVITVNGGFHSLAKIKSRLARADKKNNIPFICLQSIDEAPESTQKLLFNWLDNKIYGK</sequence>
<dbReference type="PANTHER" id="PTHR24045:SF0">
    <property type="entry name" value="N-ACETYLGLUCOSAMINE-1-PHOSPHOTRANSFERASE SUBUNITS ALPHA_BETA"/>
    <property type="match status" value="1"/>
</dbReference>
<dbReference type="GO" id="GO:0000271">
    <property type="term" value="P:polysaccharide biosynthetic process"/>
    <property type="evidence" value="ECO:0007669"/>
    <property type="project" value="UniProtKB-KW"/>
</dbReference>
<comment type="similarity">
    <text evidence="1">Belongs to the stealth family.</text>
</comment>
<protein>
    <submittedName>
        <fullName evidence="6">Capsular polysaccharide phosphotransferase cps12A</fullName>
        <ecNumber evidence="6">2.7.-.-</ecNumber>
    </submittedName>
</protein>
<proteinExistence type="inferred from homology"/>
<feature type="domain" description="Stealth protein CR1 conserved region 1" evidence="5">
    <location>
        <begin position="7"/>
        <end position="28"/>
    </location>
</feature>
<dbReference type="Pfam" id="PF17101">
    <property type="entry name" value="Stealth_CR1"/>
    <property type="match status" value="1"/>
</dbReference>
<dbReference type="PANTHER" id="PTHR24045">
    <property type="match status" value="1"/>
</dbReference>
<evidence type="ECO:0000259" key="4">
    <source>
        <dbReference type="Pfam" id="PF11380"/>
    </source>
</evidence>
<dbReference type="InterPro" id="IPR031358">
    <property type="entry name" value="Stealth_CR1"/>
</dbReference>
<evidence type="ECO:0000256" key="2">
    <source>
        <dbReference type="ARBA" id="ARBA00022679"/>
    </source>
</evidence>
<dbReference type="InterPro" id="IPR021520">
    <property type="entry name" value="Stealth_CR2"/>
</dbReference>
<reference evidence="6 7" key="1">
    <citation type="submission" date="2015-11" db="EMBL/GenBank/DDBJ databases">
        <title>Genomic analysis of 38 Legionella species identifies large and diverse effector repertoires.</title>
        <authorList>
            <person name="Burstein D."/>
            <person name="Amaro F."/>
            <person name="Zusman T."/>
            <person name="Lifshitz Z."/>
            <person name="Cohen O."/>
            <person name="Gilbert J.A."/>
            <person name="Pupko T."/>
            <person name="Shuman H.A."/>
            <person name="Segal G."/>
        </authorList>
    </citation>
    <scope>NUCLEOTIDE SEQUENCE [LARGE SCALE GENOMIC DNA]</scope>
    <source>
        <strain evidence="6 7">ATCC 700990</strain>
    </source>
</reference>
<evidence type="ECO:0000256" key="1">
    <source>
        <dbReference type="ARBA" id="ARBA00007583"/>
    </source>
</evidence>
<keyword evidence="7" id="KW-1185">Reference proteome</keyword>